<evidence type="ECO:0000256" key="7">
    <source>
        <dbReference type="SAM" id="Phobius"/>
    </source>
</evidence>
<dbReference type="GO" id="GO:0015112">
    <property type="term" value="F:nitrate transmembrane transporter activity"/>
    <property type="evidence" value="ECO:0007669"/>
    <property type="project" value="InterPro"/>
</dbReference>
<evidence type="ECO:0000313" key="9">
    <source>
        <dbReference type="EMBL" id="QDT71787.1"/>
    </source>
</evidence>
<keyword evidence="10" id="KW-1185">Reference proteome</keyword>
<dbReference type="Pfam" id="PF07690">
    <property type="entry name" value="MFS_1"/>
    <property type="match status" value="1"/>
</dbReference>
<dbReference type="GO" id="GO:0016020">
    <property type="term" value="C:membrane"/>
    <property type="evidence" value="ECO:0007669"/>
    <property type="project" value="UniProtKB-SubCell"/>
</dbReference>
<dbReference type="EMBL" id="CP036339">
    <property type="protein sequence ID" value="QDT71787.1"/>
    <property type="molecule type" value="Genomic_DNA"/>
</dbReference>
<feature type="transmembrane region" description="Helical" evidence="7">
    <location>
        <begin position="256"/>
        <end position="274"/>
    </location>
</feature>
<dbReference type="Proteomes" id="UP000317909">
    <property type="component" value="Chromosome"/>
</dbReference>
<dbReference type="PROSITE" id="PS50850">
    <property type="entry name" value="MFS"/>
    <property type="match status" value="1"/>
</dbReference>
<dbReference type="InterPro" id="IPR011701">
    <property type="entry name" value="MFS"/>
</dbReference>
<proteinExistence type="inferred from homology"/>
<comment type="subcellular location">
    <subcellularLocation>
        <location evidence="1">Membrane</location>
        <topology evidence="1">Multi-pass membrane protein</topology>
    </subcellularLocation>
</comment>
<evidence type="ECO:0000313" key="10">
    <source>
        <dbReference type="Proteomes" id="UP000317909"/>
    </source>
</evidence>
<dbReference type="RefSeq" id="WP_145431322.1">
    <property type="nucleotide sequence ID" value="NZ_CP036339.1"/>
</dbReference>
<keyword evidence="5" id="KW-0534">Nitrate assimilation</keyword>
<feature type="transmembrane region" description="Helical" evidence="7">
    <location>
        <begin position="225"/>
        <end position="244"/>
    </location>
</feature>
<feature type="transmembrane region" description="Helical" evidence="7">
    <location>
        <begin position="114"/>
        <end position="139"/>
    </location>
</feature>
<keyword evidence="3 7" id="KW-0812">Transmembrane</keyword>
<gene>
    <name evidence="9" type="primary">narT</name>
    <name evidence="9" type="ORF">I41_09470</name>
</gene>
<evidence type="ECO:0000256" key="6">
    <source>
        <dbReference type="ARBA" id="ARBA00023136"/>
    </source>
</evidence>
<feature type="transmembrane region" description="Helical" evidence="7">
    <location>
        <begin position="370"/>
        <end position="390"/>
    </location>
</feature>
<dbReference type="KEGG" id="llh:I41_09470"/>
<feature type="domain" description="Major facilitator superfamily (MFS) profile" evidence="8">
    <location>
        <begin position="23"/>
        <end position="393"/>
    </location>
</feature>
<sequence>MSATAVDHSLPADSTVLATGNTLQLTLATGAFACCFAIFGSASAMMPILRERLTLSSLQVSVAIAVPVLLGSLGRIPLGILTDRLGGRAVFLAVMCAAIVPAVLMGWVTQYWQLLVCGFFLGIGLASFSVGVAFVSGWYPPQKQGSALGVYGAGNIGQSLAAFGAPTIAAAAGYAWGFWSFALATLLWVAVYFAFAQNAPRCGPAKSWADYAEPLRNPMSWILSLYYFLTFGGFVAMAIYLPIFLTDMFQLNPRDAGLRTAGFVVLATFMRPIGGVLADRIGGRRILLYVFPMTALMALFMACPMMSTFTIGALGMAAAIGLGNGAVFKLVPDYFPSSVGSVTGLVGAAGGLGGFFPPLALGGIREVLGTFSWGFVLLAAFSLICWIVCVRTA</sequence>
<keyword evidence="4 7" id="KW-1133">Transmembrane helix</keyword>
<feature type="transmembrane region" description="Helical" evidence="7">
    <location>
        <begin position="286"/>
        <end position="307"/>
    </location>
</feature>
<dbReference type="Gene3D" id="1.20.1250.20">
    <property type="entry name" value="MFS general substrate transporter like domains"/>
    <property type="match status" value="2"/>
</dbReference>
<dbReference type="SUPFAM" id="SSF103473">
    <property type="entry name" value="MFS general substrate transporter"/>
    <property type="match status" value="1"/>
</dbReference>
<dbReference type="PANTHER" id="PTHR23515">
    <property type="entry name" value="HIGH-AFFINITY NITRATE TRANSPORTER 2.3"/>
    <property type="match status" value="1"/>
</dbReference>
<evidence type="ECO:0000256" key="2">
    <source>
        <dbReference type="ARBA" id="ARBA00008432"/>
    </source>
</evidence>
<name>A0A517TTT2_9BACT</name>
<dbReference type="OrthoDB" id="9773404at2"/>
<protein>
    <submittedName>
        <fullName evidence="9">Putative nitrate transporter NarT</fullName>
    </submittedName>
</protein>
<feature type="transmembrane region" description="Helical" evidence="7">
    <location>
        <begin position="343"/>
        <end position="364"/>
    </location>
</feature>
<dbReference type="InterPro" id="IPR036259">
    <property type="entry name" value="MFS_trans_sf"/>
</dbReference>
<dbReference type="InterPro" id="IPR044772">
    <property type="entry name" value="NO3_transporter"/>
</dbReference>
<feature type="transmembrane region" description="Helical" evidence="7">
    <location>
        <begin position="176"/>
        <end position="196"/>
    </location>
</feature>
<evidence type="ECO:0000259" key="8">
    <source>
        <dbReference type="PROSITE" id="PS50850"/>
    </source>
</evidence>
<feature type="transmembrane region" description="Helical" evidence="7">
    <location>
        <begin position="85"/>
        <end position="107"/>
    </location>
</feature>
<organism evidence="9 10">
    <name type="scientific">Lacipirellula limnantheis</name>
    <dbReference type="NCBI Taxonomy" id="2528024"/>
    <lineage>
        <taxon>Bacteria</taxon>
        <taxon>Pseudomonadati</taxon>
        <taxon>Planctomycetota</taxon>
        <taxon>Planctomycetia</taxon>
        <taxon>Pirellulales</taxon>
        <taxon>Lacipirellulaceae</taxon>
        <taxon>Lacipirellula</taxon>
    </lineage>
</organism>
<dbReference type="AlphaFoldDB" id="A0A517TTT2"/>
<accession>A0A517TTT2</accession>
<feature type="transmembrane region" description="Helical" evidence="7">
    <location>
        <begin position="53"/>
        <end position="73"/>
    </location>
</feature>
<reference evidence="9 10" key="1">
    <citation type="submission" date="2019-02" db="EMBL/GenBank/DDBJ databases">
        <title>Deep-cultivation of Planctomycetes and their phenomic and genomic characterization uncovers novel biology.</title>
        <authorList>
            <person name="Wiegand S."/>
            <person name="Jogler M."/>
            <person name="Boedeker C."/>
            <person name="Pinto D."/>
            <person name="Vollmers J."/>
            <person name="Rivas-Marin E."/>
            <person name="Kohn T."/>
            <person name="Peeters S.H."/>
            <person name="Heuer A."/>
            <person name="Rast P."/>
            <person name="Oberbeckmann S."/>
            <person name="Bunk B."/>
            <person name="Jeske O."/>
            <person name="Meyerdierks A."/>
            <person name="Storesund J.E."/>
            <person name="Kallscheuer N."/>
            <person name="Luecker S."/>
            <person name="Lage O.M."/>
            <person name="Pohl T."/>
            <person name="Merkel B.J."/>
            <person name="Hornburger P."/>
            <person name="Mueller R.-W."/>
            <person name="Bruemmer F."/>
            <person name="Labrenz M."/>
            <person name="Spormann A.M."/>
            <person name="Op den Camp H."/>
            <person name="Overmann J."/>
            <person name="Amann R."/>
            <person name="Jetten M.S.M."/>
            <person name="Mascher T."/>
            <person name="Medema M.H."/>
            <person name="Devos D.P."/>
            <person name="Kaster A.-K."/>
            <person name="Ovreas L."/>
            <person name="Rohde M."/>
            <person name="Galperin M.Y."/>
            <person name="Jogler C."/>
        </authorList>
    </citation>
    <scope>NUCLEOTIDE SEQUENCE [LARGE SCALE GENOMIC DNA]</scope>
    <source>
        <strain evidence="9 10">I41</strain>
    </source>
</reference>
<comment type="similarity">
    <text evidence="2">Belongs to the major facilitator superfamily. Nitrate/nitrite porter (TC 2.A.1.8) family.</text>
</comment>
<dbReference type="InterPro" id="IPR020846">
    <property type="entry name" value="MFS_dom"/>
</dbReference>
<keyword evidence="6 7" id="KW-0472">Membrane</keyword>
<evidence type="ECO:0000256" key="1">
    <source>
        <dbReference type="ARBA" id="ARBA00004141"/>
    </source>
</evidence>
<feature type="transmembrane region" description="Helical" evidence="7">
    <location>
        <begin position="25"/>
        <end position="46"/>
    </location>
</feature>
<evidence type="ECO:0000256" key="3">
    <source>
        <dbReference type="ARBA" id="ARBA00022692"/>
    </source>
</evidence>
<evidence type="ECO:0000256" key="4">
    <source>
        <dbReference type="ARBA" id="ARBA00022989"/>
    </source>
</evidence>
<dbReference type="GO" id="GO:0042128">
    <property type="term" value="P:nitrate assimilation"/>
    <property type="evidence" value="ECO:0007669"/>
    <property type="project" value="UniProtKB-KW"/>
</dbReference>
<feature type="transmembrane region" description="Helical" evidence="7">
    <location>
        <begin position="313"/>
        <end position="331"/>
    </location>
</feature>
<evidence type="ECO:0000256" key="5">
    <source>
        <dbReference type="ARBA" id="ARBA00023063"/>
    </source>
</evidence>